<dbReference type="GO" id="GO:0005524">
    <property type="term" value="F:ATP binding"/>
    <property type="evidence" value="ECO:0007669"/>
    <property type="project" value="UniProtKB-KW"/>
</dbReference>
<dbReference type="PROSITE" id="PS51459">
    <property type="entry name" value="FIDO"/>
    <property type="match status" value="1"/>
</dbReference>
<keyword evidence="9 16" id="KW-0067">ATP-binding</keyword>
<evidence type="ECO:0000313" key="23">
    <source>
        <dbReference type="EMBL" id="CAF3728808.1"/>
    </source>
</evidence>
<feature type="repeat" description="TPR" evidence="19">
    <location>
        <begin position="174"/>
        <end position="207"/>
    </location>
</feature>
<feature type="binding site" evidence="16">
    <location>
        <begin position="469"/>
        <end position="470"/>
    </location>
    <ligand>
        <name>ATP</name>
        <dbReference type="ChEBI" id="CHEBI:30616"/>
    </ligand>
</feature>
<keyword evidence="3" id="KW-0808">Transferase</keyword>
<comment type="similarity">
    <text evidence="2">Belongs to the fic family.</text>
</comment>
<dbReference type="Pfam" id="PF02661">
    <property type="entry name" value="Fic"/>
    <property type="match status" value="1"/>
</dbReference>
<evidence type="ECO:0000313" key="24">
    <source>
        <dbReference type="Proteomes" id="UP000663829"/>
    </source>
</evidence>
<evidence type="ECO:0000256" key="5">
    <source>
        <dbReference type="ARBA" id="ARBA00022695"/>
    </source>
</evidence>
<feature type="binding site" evidence="16">
    <location>
        <position position="477"/>
    </location>
    <ligand>
        <name>ATP</name>
        <dbReference type="ChEBI" id="CHEBI:30616"/>
    </ligand>
</feature>
<protein>
    <recommendedName>
        <fullName evidence="12">protein adenylyltransferase</fullName>
        <ecNumber evidence="12">2.7.7.108</ecNumber>
    </recommendedName>
</protein>
<dbReference type="Gene3D" id="1.10.3290.10">
    <property type="entry name" value="Fido-like domain"/>
    <property type="match status" value="1"/>
</dbReference>
<evidence type="ECO:0000259" key="21">
    <source>
        <dbReference type="PROSITE" id="PS51459"/>
    </source>
</evidence>
<keyword evidence="24" id="KW-1185">Reference proteome</keyword>
<comment type="catalytic activity">
    <reaction evidence="13">
        <text>L-threonyl-[protein] + ATP = 3-O-(5'-adenylyl)-L-threonyl-[protein] + diphosphate</text>
        <dbReference type="Rhea" id="RHEA:54292"/>
        <dbReference type="Rhea" id="RHEA-COMP:11060"/>
        <dbReference type="Rhea" id="RHEA-COMP:13847"/>
        <dbReference type="ChEBI" id="CHEBI:30013"/>
        <dbReference type="ChEBI" id="CHEBI:30616"/>
        <dbReference type="ChEBI" id="CHEBI:33019"/>
        <dbReference type="ChEBI" id="CHEBI:138113"/>
        <dbReference type="EC" id="2.7.7.108"/>
    </reaction>
</comment>
<feature type="active site" evidence="15">
    <location>
        <position position="433"/>
    </location>
</feature>
<dbReference type="GO" id="GO:0016020">
    <property type="term" value="C:membrane"/>
    <property type="evidence" value="ECO:0007669"/>
    <property type="project" value="UniProtKB-SubCell"/>
</dbReference>
<keyword evidence="4 20" id="KW-0812">Transmembrane</keyword>
<dbReference type="InterPro" id="IPR036597">
    <property type="entry name" value="Fido-like_dom_sf"/>
</dbReference>
<proteinExistence type="inferred from homology"/>
<dbReference type="Proteomes" id="UP000663829">
    <property type="component" value="Unassembled WGS sequence"/>
</dbReference>
<dbReference type="Proteomes" id="UP000681722">
    <property type="component" value="Unassembled WGS sequence"/>
</dbReference>
<evidence type="ECO:0000256" key="7">
    <source>
        <dbReference type="ARBA" id="ARBA00022741"/>
    </source>
</evidence>
<evidence type="ECO:0000256" key="20">
    <source>
        <dbReference type="SAM" id="Phobius"/>
    </source>
</evidence>
<dbReference type="PROSITE" id="PS50005">
    <property type="entry name" value="TPR"/>
    <property type="match status" value="1"/>
</dbReference>
<feature type="glycosylation site" description="N-linked (GlcNAc...) asparagine" evidence="18">
    <location>
        <position position="344"/>
    </location>
</feature>
<evidence type="ECO:0000256" key="2">
    <source>
        <dbReference type="ARBA" id="ARBA00009742"/>
    </source>
</evidence>
<feature type="binding site" evidence="16">
    <location>
        <begin position="437"/>
        <end position="444"/>
    </location>
    <ligand>
        <name>ATP</name>
        <dbReference type="ChEBI" id="CHEBI:30616"/>
    </ligand>
</feature>
<sequence length="539" mass="62407">MKIFHLLVNICRYLCEKWFSIGNENVKEEYVKYPHPELKRKLSRTRSITVYGYKPLLLSTFLSILFLFLSVIIAIGFSYLPLFIARLSSNRDLLTLNTSSSSTNKDSTTHSLSLLSTTHVFFPASSGKSYYEQHSPSEIYKQQNDLQIQQHEDQKYFSGGKPKKNISNDLRLEAETSLHLALRFVAEGKLDKARRLFEHSLTLDPLNSEILVEYGQFLEKHHNDLLQAEHYYSRALTTHPTHRRALENKRRCLPLVEEIDQKAFQFIDQLLTEFYRIPDTNPYLRRAKRDAYYLHIYHSNAIEGNTLNLRETRHIVETRMAIGGKSLQEQQEVLGLDLALQYVNCTLVNRLGSITKQDILEIHRRVLGFVDPLEAGQLRQHQVFVGSFTPPKHTDVELYLEEFLKWLNSDVDTRDLHAIELAALAHYRFVYIHPFIDGNGRTGRLLMNLILMRSGFPPVIIKKSERLAYYAYLDLANDGDIRPFIRFIAKCTERTLSEFIRYSQPTKGQEVSTQELLLSENSFDDGLGTDGSEERVIVV</sequence>
<keyword evidence="8 19" id="KW-0802">TPR repeat</keyword>
<evidence type="ECO:0000256" key="4">
    <source>
        <dbReference type="ARBA" id="ARBA00022692"/>
    </source>
</evidence>
<feature type="domain" description="Fido" evidence="21">
    <location>
        <begin position="354"/>
        <end position="490"/>
    </location>
</feature>
<dbReference type="EMBL" id="CAJNOQ010002348">
    <property type="protein sequence ID" value="CAF0953407.1"/>
    <property type="molecule type" value="Genomic_DNA"/>
</dbReference>
<keyword evidence="10 20" id="KW-1133">Transmembrane helix</keyword>
<reference evidence="22" key="1">
    <citation type="submission" date="2021-02" db="EMBL/GenBank/DDBJ databases">
        <authorList>
            <person name="Nowell W R."/>
        </authorList>
    </citation>
    <scope>NUCLEOTIDE SEQUENCE</scope>
</reference>
<evidence type="ECO:0000256" key="6">
    <source>
        <dbReference type="ARBA" id="ARBA00022737"/>
    </source>
</evidence>
<evidence type="ECO:0000256" key="15">
    <source>
        <dbReference type="PIRSR" id="PIRSR640198-1"/>
    </source>
</evidence>
<dbReference type="SUPFAM" id="SSF140931">
    <property type="entry name" value="Fic-like"/>
    <property type="match status" value="1"/>
</dbReference>
<evidence type="ECO:0000313" key="22">
    <source>
        <dbReference type="EMBL" id="CAF0953407.1"/>
    </source>
</evidence>
<comment type="catalytic activity">
    <reaction evidence="14">
        <text>L-tyrosyl-[protein] + ATP = O-(5'-adenylyl)-L-tyrosyl-[protein] + diphosphate</text>
        <dbReference type="Rhea" id="RHEA:54288"/>
        <dbReference type="Rhea" id="RHEA-COMP:10136"/>
        <dbReference type="Rhea" id="RHEA-COMP:13846"/>
        <dbReference type="ChEBI" id="CHEBI:30616"/>
        <dbReference type="ChEBI" id="CHEBI:33019"/>
        <dbReference type="ChEBI" id="CHEBI:46858"/>
        <dbReference type="ChEBI" id="CHEBI:83624"/>
        <dbReference type="EC" id="2.7.7.108"/>
    </reaction>
</comment>
<evidence type="ECO:0000256" key="17">
    <source>
        <dbReference type="PIRSR" id="PIRSR640198-3"/>
    </source>
</evidence>
<organism evidence="22 24">
    <name type="scientific">Didymodactylos carnosus</name>
    <dbReference type="NCBI Taxonomy" id="1234261"/>
    <lineage>
        <taxon>Eukaryota</taxon>
        <taxon>Metazoa</taxon>
        <taxon>Spiralia</taxon>
        <taxon>Gnathifera</taxon>
        <taxon>Rotifera</taxon>
        <taxon>Eurotatoria</taxon>
        <taxon>Bdelloidea</taxon>
        <taxon>Philodinida</taxon>
        <taxon>Philodinidae</taxon>
        <taxon>Didymodactylos</taxon>
    </lineage>
</organism>
<evidence type="ECO:0000256" key="10">
    <source>
        <dbReference type="ARBA" id="ARBA00022989"/>
    </source>
</evidence>
<dbReference type="SUPFAM" id="SSF48452">
    <property type="entry name" value="TPR-like"/>
    <property type="match status" value="1"/>
</dbReference>
<keyword evidence="11 20" id="KW-0472">Membrane</keyword>
<evidence type="ECO:0000256" key="11">
    <source>
        <dbReference type="ARBA" id="ARBA00023136"/>
    </source>
</evidence>
<evidence type="ECO:0000256" key="1">
    <source>
        <dbReference type="ARBA" id="ARBA00004167"/>
    </source>
</evidence>
<comment type="caution">
    <text evidence="22">The sequence shown here is derived from an EMBL/GenBank/DDBJ whole genome shotgun (WGS) entry which is preliminary data.</text>
</comment>
<evidence type="ECO:0000256" key="8">
    <source>
        <dbReference type="ARBA" id="ARBA00022803"/>
    </source>
</evidence>
<keyword evidence="7 16" id="KW-0547">Nucleotide-binding</keyword>
<dbReference type="PANTHER" id="PTHR13504:SF34">
    <property type="entry name" value="PROTEIN ADENYLYLTRANSFERASE FICD"/>
    <property type="match status" value="1"/>
</dbReference>
<dbReference type="GO" id="GO:0070733">
    <property type="term" value="F:AMPylase activity"/>
    <property type="evidence" value="ECO:0007669"/>
    <property type="project" value="UniProtKB-EC"/>
</dbReference>
<dbReference type="EC" id="2.7.7.108" evidence="12"/>
<keyword evidence="5" id="KW-0548">Nucleotidyltransferase</keyword>
<evidence type="ECO:0000256" key="9">
    <source>
        <dbReference type="ARBA" id="ARBA00022840"/>
    </source>
</evidence>
<evidence type="ECO:0000256" key="19">
    <source>
        <dbReference type="PROSITE-ProRule" id="PRU00339"/>
    </source>
</evidence>
<gene>
    <name evidence="22" type="ORF">GPM918_LOCUS11368</name>
    <name evidence="23" type="ORF">SRO942_LOCUS11367</name>
</gene>
<dbReference type="AlphaFoldDB" id="A0A814DB31"/>
<dbReference type="InterPro" id="IPR011990">
    <property type="entry name" value="TPR-like_helical_dom_sf"/>
</dbReference>
<dbReference type="PANTHER" id="PTHR13504">
    <property type="entry name" value="FIDO DOMAIN-CONTAINING PROTEIN DDB_G0283145"/>
    <property type="match status" value="1"/>
</dbReference>
<feature type="site" description="Important for autoinhibition of adenylyltransferase activity" evidence="17">
    <location>
        <position position="303"/>
    </location>
</feature>
<keyword evidence="6" id="KW-0677">Repeat</keyword>
<dbReference type="OrthoDB" id="439046at2759"/>
<dbReference type="InterPro" id="IPR003812">
    <property type="entry name" value="Fido"/>
</dbReference>
<evidence type="ECO:0000256" key="14">
    <source>
        <dbReference type="ARBA" id="ARBA00048696"/>
    </source>
</evidence>
<evidence type="ECO:0000256" key="3">
    <source>
        <dbReference type="ARBA" id="ARBA00022679"/>
    </source>
</evidence>
<dbReference type="InterPro" id="IPR019734">
    <property type="entry name" value="TPR_rpt"/>
</dbReference>
<name>A0A814DB31_9BILA</name>
<evidence type="ECO:0000256" key="18">
    <source>
        <dbReference type="PIRSR" id="PIRSR640198-4"/>
    </source>
</evidence>
<dbReference type="Gene3D" id="1.25.40.10">
    <property type="entry name" value="Tetratricopeptide repeat domain"/>
    <property type="match status" value="1"/>
</dbReference>
<evidence type="ECO:0000256" key="12">
    <source>
        <dbReference type="ARBA" id="ARBA00034531"/>
    </source>
</evidence>
<feature type="transmembrane region" description="Helical" evidence="20">
    <location>
        <begin position="56"/>
        <end position="80"/>
    </location>
</feature>
<evidence type="ECO:0000256" key="13">
    <source>
        <dbReference type="ARBA" id="ARBA00047939"/>
    </source>
</evidence>
<dbReference type="EMBL" id="CAJOBC010002347">
    <property type="protein sequence ID" value="CAF3728808.1"/>
    <property type="molecule type" value="Genomic_DNA"/>
</dbReference>
<comment type="subcellular location">
    <subcellularLocation>
        <location evidence="1">Membrane</location>
        <topology evidence="1">Single-pass membrane protein</topology>
    </subcellularLocation>
</comment>
<evidence type="ECO:0000256" key="16">
    <source>
        <dbReference type="PIRSR" id="PIRSR640198-2"/>
    </source>
</evidence>
<accession>A0A814DB31</accession>
<dbReference type="InterPro" id="IPR040198">
    <property type="entry name" value="Fido_containing"/>
</dbReference>